<name>A0A249SP59_9MOLU</name>
<gene>
    <name evidence="13" type="ORF">CK556_03555</name>
</gene>
<evidence type="ECO:0000256" key="6">
    <source>
        <dbReference type="ARBA" id="ARBA00022694"/>
    </source>
</evidence>
<evidence type="ECO:0000256" key="11">
    <source>
        <dbReference type="ARBA" id="ARBA00048366"/>
    </source>
</evidence>
<comment type="similarity">
    <text evidence="2">Belongs to the SUA5 family.</text>
</comment>
<dbReference type="EC" id="2.7.7.87" evidence="3"/>
<dbReference type="GO" id="GO:0000049">
    <property type="term" value="F:tRNA binding"/>
    <property type="evidence" value="ECO:0007669"/>
    <property type="project" value="TreeGrafter"/>
</dbReference>
<dbReference type="PANTHER" id="PTHR17490">
    <property type="entry name" value="SUA5"/>
    <property type="match status" value="1"/>
</dbReference>
<keyword evidence="7" id="KW-0548">Nucleotidyltransferase</keyword>
<dbReference type="PANTHER" id="PTHR17490:SF16">
    <property type="entry name" value="THREONYLCARBAMOYL-AMP SYNTHASE"/>
    <property type="match status" value="1"/>
</dbReference>
<keyword evidence="5" id="KW-0808">Transferase</keyword>
<evidence type="ECO:0000256" key="4">
    <source>
        <dbReference type="ARBA" id="ARBA00022490"/>
    </source>
</evidence>
<dbReference type="InterPro" id="IPR050156">
    <property type="entry name" value="TC-AMP_synthase_SUA5"/>
</dbReference>
<feature type="domain" description="YrdC-like" evidence="12">
    <location>
        <begin position="4"/>
        <end position="170"/>
    </location>
</feature>
<evidence type="ECO:0000256" key="8">
    <source>
        <dbReference type="ARBA" id="ARBA00022741"/>
    </source>
</evidence>
<evidence type="ECO:0000256" key="10">
    <source>
        <dbReference type="ARBA" id="ARBA00029774"/>
    </source>
</evidence>
<organism evidence="13 14">
    <name type="scientific">Mesoplasma chauliocola</name>
    <dbReference type="NCBI Taxonomy" id="216427"/>
    <lineage>
        <taxon>Bacteria</taxon>
        <taxon>Bacillati</taxon>
        <taxon>Mycoplasmatota</taxon>
        <taxon>Mollicutes</taxon>
        <taxon>Entomoplasmatales</taxon>
        <taxon>Entomoplasmataceae</taxon>
        <taxon>Mesoplasma</taxon>
    </lineage>
</organism>
<dbReference type="GO" id="GO:0061710">
    <property type="term" value="F:L-threonylcarbamoyladenylate synthase"/>
    <property type="evidence" value="ECO:0007669"/>
    <property type="project" value="UniProtKB-EC"/>
</dbReference>
<dbReference type="EMBL" id="CP023173">
    <property type="protein sequence ID" value="ASZ09402.1"/>
    <property type="molecule type" value="Genomic_DNA"/>
</dbReference>
<dbReference type="RefSeq" id="WP_027875529.1">
    <property type="nucleotide sequence ID" value="NZ_CP023173.1"/>
</dbReference>
<dbReference type="Pfam" id="PF01300">
    <property type="entry name" value="Sua5_yciO_yrdC"/>
    <property type="match status" value="1"/>
</dbReference>
<proteinExistence type="inferred from homology"/>
<evidence type="ECO:0000259" key="12">
    <source>
        <dbReference type="PROSITE" id="PS51163"/>
    </source>
</evidence>
<evidence type="ECO:0000256" key="2">
    <source>
        <dbReference type="ARBA" id="ARBA00007663"/>
    </source>
</evidence>
<dbReference type="PROSITE" id="PS51163">
    <property type="entry name" value="YRDC"/>
    <property type="match status" value="1"/>
</dbReference>
<keyword evidence="14" id="KW-1185">Reference proteome</keyword>
<reference evidence="13 14" key="1">
    <citation type="submission" date="2017-08" db="EMBL/GenBank/DDBJ databases">
        <title>Complete Genome Sequence of Mesoplasma chauliocola.</title>
        <authorList>
            <person name="Knight T.F.Jr."/>
            <person name="Citino T."/>
        </authorList>
    </citation>
    <scope>NUCLEOTIDE SEQUENCE [LARGE SCALE GENOMIC DNA]</scope>
    <source>
        <strain evidence="13 14">CHPA-2</strain>
    </source>
</reference>
<dbReference type="InterPro" id="IPR017945">
    <property type="entry name" value="DHBP_synth_RibB-like_a/b_dom"/>
</dbReference>
<evidence type="ECO:0000256" key="9">
    <source>
        <dbReference type="ARBA" id="ARBA00022840"/>
    </source>
</evidence>
<dbReference type="AlphaFoldDB" id="A0A249SP59"/>
<keyword evidence="6" id="KW-0819">tRNA processing</keyword>
<keyword evidence="9" id="KW-0067">ATP-binding</keyword>
<accession>A0A249SP59</accession>
<dbReference type="KEGG" id="mchc:CK556_03555"/>
<evidence type="ECO:0000313" key="13">
    <source>
        <dbReference type="EMBL" id="ASZ09402.1"/>
    </source>
</evidence>
<dbReference type="Proteomes" id="UP000232229">
    <property type="component" value="Chromosome"/>
</dbReference>
<sequence length="170" mass="19821">MLKKEIINECIEDIKANKIVIIPTDTIYGLSAKISKDNEIKINQIKNIKHEKPLITLVSNFQQLKKLQIKKISKEDKKILLDSRTTVIFETSLEFKTIAVRFVKRKDIKKIINKTGPIFSTSVNKHGLKPINKEEELKNFDQNIKLFFDIEPTDLNPSKIYNSLTKKWIR</sequence>
<keyword evidence="8" id="KW-0547">Nucleotide-binding</keyword>
<dbReference type="GO" id="GO:0005737">
    <property type="term" value="C:cytoplasm"/>
    <property type="evidence" value="ECO:0007669"/>
    <property type="project" value="UniProtKB-SubCell"/>
</dbReference>
<dbReference type="InterPro" id="IPR006070">
    <property type="entry name" value="Sua5-like_dom"/>
</dbReference>
<dbReference type="GO" id="GO:0008033">
    <property type="term" value="P:tRNA processing"/>
    <property type="evidence" value="ECO:0007669"/>
    <property type="project" value="UniProtKB-KW"/>
</dbReference>
<evidence type="ECO:0000256" key="5">
    <source>
        <dbReference type="ARBA" id="ARBA00022679"/>
    </source>
</evidence>
<evidence type="ECO:0000256" key="1">
    <source>
        <dbReference type="ARBA" id="ARBA00004496"/>
    </source>
</evidence>
<comment type="subcellular location">
    <subcellularLocation>
        <location evidence="1">Cytoplasm</location>
    </subcellularLocation>
</comment>
<evidence type="ECO:0000256" key="3">
    <source>
        <dbReference type="ARBA" id="ARBA00012584"/>
    </source>
</evidence>
<keyword evidence="4" id="KW-0963">Cytoplasm</keyword>
<dbReference type="GO" id="GO:0005524">
    <property type="term" value="F:ATP binding"/>
    <property type="evidence" value="ECO:0007669"/>
    <property type="project" value="UniProtKB-KW"/>
</dbReference>
<dbReference type="GO" id="GO:0003725">
    <property type="term" value="F:double-stranded RNA binding"/>
    <property type="evidence" value="ECO:0007669"/>
    <property type="project" value="InterPro"/>
</dbReference>
<dbReference type="GO" id="GO:0006450">
    <property type="term" value="P:regulation of translational fidelity"/>
    <property type="evidence" value="ECO:0007669"/>
    <property type="project" value="TreeGrafter"/>
</dbReference>
<evidence type="ECO:0000256" key="7">
    <source>
        <dbReference type="ARBA" id="ARBA00022695"/>
    </source>
</evidence>
<protein>
    <recommendedName>
        <fullName evidence="10">L-threonylcarbamoyladenylate synthase</fullName>
        <ecNumber evidence="3">2.7.7.87</ecNumber>
    </recommendedName>
    <alternativeName>
        <fullName evidence="10">L-threonylcarbamoyladenylate synthase</fullName>
    </alternativeName>
</protein>
<dbReference type="Gene3D" id="3.90.870.10">
    <property type="entry name" value="DHBP synthase"/>
    <property type="match status" value="1"/>
</dbReference>
<comment type="catalytic activity">
    <reaction evidence="11">
        <text>L-threonine + hydrogencarbonate + ATP = L-threonylcarbamoyladenylate + diphosphate + H2O</text>
        <dbReference type="Rhea" id="RHEA:36407"/>
        <dbReference type="ChEBI" id="CHEBI:15377"/>
        <dbReference type="ChEBI" id="CHEBI:17544"/>
        <dbReference type="ChEBI" id="CHEBI:30616"/>
        <dbReference type="ChEBI" id="CHEBI:33019"/>
        <dbReference type="ChEBI" id="CHEBI:57926"/>
        <dbReference type="ChEBI" id="CHEBI:73682"/>
        <dbReference type="EC" id="2.7.7.87"/>
    </reaction>
</comment>
<dbReference type="STRING" id="1336232.GCA_000518825_01128"/>
<dbReference type="SUPFAM" id="SSF55821">
    <property type="entry name" value="YrdC/RibB"/>
    <property type="match status" value="1"/>
</dbReference>
<evidence type="ECO:0000313" key="14">
    <source>
        <dbReference type="Proteomes" id="UP000232229"/>
    </source>
</evidence>